<dbReference type="Gene3D" id="3.30.200.20">
    <property type="entry name" value="Phosphorylase Kinase, domain 1"/>
    <property type="match status" value="1"/>
</dbReference>
<protein>
    <recommendedName>
        <fullName evidence="6">Protein kinase domain-containing protein</fullName>
    </recommendedName>
</protein>
<dbReference type="Pfam" id="PF07714">
    <property type="entry name" value="PK_Tyr_Ser-Thr"/>
    <property type="match status" value="3"/>
</dbReference>
<dbReference type="Gene3D" id="1.10.510.10">
    <property type="entry name" value="Transferase(Phosphotransferase) domain 1"/>
    <property type="match status" value="3"/>
</dbReference>
<dbReference type="InterPro" id="IPR011009">
    <property type="entry name" value="Kinase-like_dom_sf"/>
</dbReference>
<gene>
    <name evidence="7" type="ORF">HK105_203001</name>
</gene>
<keyword evidence="1" id="KW-0808">Transferase</keyword>
<feature type="domain" description="Protein kinase" evidence="6">
    <location>
        <begin position="224"/>
        <end position="477"/>
    </location>
</feature>
<dbReference type="SMART" id="SM00220">
    <property type="entry name" value="S_TKc"/>
    <property type="match status" value="3"/>
</dbReference>
<feature type="compositionally biased region" description="Polar residues" evidence="5">
    <location>
        <begin position="1"/>
        <end position="10"/>
    </location>
</feature>
<keyword evidence="3 4" id="KW-0067">ATP-binding</keyword>
<keyword evidence="1" id="KW-0418">Kinase</keyword>
<evidence type="ECO:0000256" key="2">
    <source>
        <dbReference type="ARBA" id="ARBA00022741"/>
    </source>
</evidence>
<dbReference type="EMBL" id="JADGIZ020000011">
    <property type="protein sequence ID" value="KAL2917337.1"/>
    <property type="molecule type" value="Genomic_DNA"/>
</dbReference>
<dbReference type="Proteomes" id="UP001527925">
    <property type="component" value="Unassembled WGS sequence"/>
</dbReference>
<reference evidence="7 8" key="1">
    <citation type="submission" date="2023-09" db="EMBL/GenBank/DDBJ databases">
        <title>Pangenome analysis of Batrachochytrium dendrobatidis and related Chytrids.</title>
        <authorList>
            <person name="Yacoub M.N."/>
            <person name="Stajich J.E."/>
            <person name="James T.Y."/>
        </authorList>
    </citation>
    <scope>NUCLEOTIDE SEQUENCE [LARGE SCALE GENOMIC DNA]</scope>
    <source>
        <strain evidence="7 8">JEL0888</strain>
    </source>
</reference>
<organism evidence="7 8">
    <name type="scientific">Polyrhizophydium stewartii</name>
    <dbReference type="NCBI Taxonomy" id="2732419"/>
    <lineage>
        <taxon>Eukaryota</taxon>
        <taxon>Fungi</taxon>
        <taxon>Fungi incertae sedis</taxon>
        <taxon>Chytridiomycota</taxon>
        <taxon>Chytridiomycota incertae sedis</taxon>
        <taxon>Chytridiomycetes</taxon>
        <taxon>Rhizophydiales</taxon>
        <taxon>Rhizophydiales incertae sedis</taxon>
        <taxon>Polyrhizophydium</taxon>
    </lineage>
</organism>
<dbReference type="PROSITE" id="PS00108">
    <property type="entry name" value="PROTEIN_KINASE_ST"/>
    <property type="match status" value="1"/>
</dbReference>
<feature type="region of interest" description="Disordered" evidence="5">
    <location>
        <begin position="1"/>
        <end position="32"/>
    </location>
</feature>
<dbReference type="InterPro" id="IPR001245">
    <property type="entry name" value="Ser-Thr/Tyr_kinase_cat_dom"/>
</dbReference>
<dbReference type="InterPro" id="IPR000719">
    <property type="entry name" value="Prot_kinase_dom"/>
</dbReference>
<keyword evidence="2 4" id="KW-0547">Nucleotide-binding</keyword>
<dbReference type="InterPro" id="IPR051681">
    <property type="entry name" value="Ser/Thr_Kinases-Pseudokinases"/>
</dbReference>
<name>A0ABR4NCV6_9FUNG</name>
<dbReference type="SUPFAM" id="SSF56112">
    <property type="entry name" value="Protein kinase-like (PK-like)"/>
    <property type="match status" value="3"/>
</dbReference>
<accession>A0ABR4NCV6</accession>
<proteinExistence type="predicted"/>
<dbReference type="PANTHER" id="PTHR44329">
    <property type="entry name" value="SERINE/THREONINE-PROTEIN KINASE TNNI3K-RELATED"/>
    <property type="match status" value="1"/>
</dbReference>
<evidence type="ECO:0000256" key="3">
    <source>
        <dbReference type="ARBA" id="ARBA00022840"/>
    </source>
</evidence>
<keyword evidence="1" id="KW-0723">Serine/threonine-protein kinase</keyword>
<dbReference type="InterPro" id="IPR017441">
    <property type="entry name" value="Protein_kinase_ATP_BS"/>
</dbReference>
<evidence type="ECO:0000256" key="5">
    <source>
        <dbReference type="SAM" id="MobiDB-lite"/>
    </source>
</evidence>
<evidence type="ECO:0000313" key="7">
    <source>
        <dbReference type="EMBL" id="KAL2917337.1"/>
    </source>
</evidence>
<comment type="caution">
    <text evidence="7">The sequence shown here is derived from an EMBL/GenBank/DDBJ whole genome shotgun (WGS) entry which is preliminary data.</text>
</comment>
<evidence type="ECO:0000256" key="1">
    <source>
        <dbReference type="ARBA" id="ARBA00022527"/>
    </source>
</evidence>
<keyword evidence="8" id="KW-1185">Reference proteome</keyword>
<dbReference type="PROSITE" id="PS50011">
    <property type="entry name" value="PROTEIN_KINASE_DOM"/>
    <property type="match status" value="3"/>
</dbReference>
<dbReference type="InterPro" id="IPR008271">
    <property type="entry name" value="Ser/Thr_kinase_AS"/>
</dbReference>
<dbReference type="PROSITE" id="PS00107">
    <property type="entry name" value="PROTEIN_KINASE_ATP"/>
    <property type="match status" value="1"/>
</dbReference>
<evidence type="ECO:0000259" key="6">
    <source>
        <dbReference type="PROSITE" id="PS50011"/>
    </source>
</evidence>
<sequence>MGNKQSSPATPASPKLSGPANKKLGARRKRSAMLQTNRAVANQRAADVVSNHAQRLGAAVLNLKNATRAASKAAEEAVLAVERFIARAAEKNQLHQLLDAGMTAARLRELDEQLTRVADEHGIAVDHDLGALDRAIEMDASKLIELVQTNLDSGKDMFELPHGLIDTLVAIDRRKNQLLDAVLESQRPKLIEMLQATSADIVTRRGRGLSVEYPWSIDHETVEIFPDQRLSKSSFIRVLRGSWQGRDIVVRMFPESRGGDVMSMFLNEVELWYSLNHPNVLKLLGACIDTDWPFTVAPTMNDNILTYIRKNPTTSIEARIGILLDAARGMQYLHEQKPPIVHGNLEAANILLDFEGRAMICDFGLAFKKFGPDDDAMNRRGMTHWNAPEVNDTQYKLELPSDVFAFAMTAIEVLTGERPFAGEPVKGPISEWIVWGERPKRPDGTPDALWSVIEDCWQHNPASRPTFRQVVRRLEVMTPEGAARLEASATHYAKALETIVPQILINAGAARALVELVSDVAAALDESITTGDNDAARSSIGAFRALLSEIDFLFKTTAEKSLLRQMLAIDKTRTGIKQISERLLDAAKAAHLAIELDTSIIVAAFDSDLAALPAALDRLLSGVDKKFDVQTQCLETLHAIERQRDDLLAVVSEEMRNRLLVLLEETSTDIISRAGRSLSSRREWTIDPDDVLILYDRKIGEGGFGEVYPARWNGRDVAVKVFAAAKGPSATMLIEREAFVWSQLQHENVLRLHGVCTDADRPFIVMPFVREDAAGLVTMMQSLSADVSVGILLGVARGMQYLHECQRPVIHGSLKAKAVRIDETGAVLISDFGMSLVKSNSSINTKRRADELRWVAPEVHTSGYKLAKPSDVFAFAMMAVEVLTGDVPFGADVSSNEVVAKIKAGERPARPDGVPDALWQVVEECWQQDPGARPSFAAVVERLKQLPSAPLTFDKIFAVESLSRRAYAAAKIAESCVKAAKVFVVDRAAAVWLAESAVEVAAALSDALKQAAHGLTVDDIQTVVGQIADAKRFLSWIADMNPVGQVLRFKATASRITQLGAAMFAAAKASSARLDAQVHTDAANSAIDEDLVALPAALEKLMADADNKLNVESQRLETLHAIERYGSELIGAAPENMRERLRLMLDATKQSLDSALGKHLPVSREWAVNPEEVEFLASRPFNKGSFGTIHLAKWNGRHVAAKVVLSGGKKSTIEALEREIFVWFPLQHENVLPLLRVCFNAEHPFFVMPLMRDDARDTVCKRPDMSAKERIGILLDTARGMQYLHERQPPVIHGDIKANNVLIGEDGRARICDFGLSFVRAGPGDAAEHRTGAVRWMAPEVHERDYNIDFPSDVFSFSMTAVEVFTGEVPFAEEQVDDIVGDWIREGERPDQPDNLPDDLWLVMEECWKQLPSERPVFRQVVKMLEAILDPPVVAAVESVVQAEEISDAAPAVAPSAEP</sequence>
<evidence type="ECO:0000256" key="4">
    <source>
        <dbReference type="PROSITE-ProRule" id="PRU10141"/>
    </source>
</evidence>
<feature type="domain" description="Protein kinase" evidence="6">
    <location>
        <begin position="693"/>
        <end position="946"/>
    </location>
</feature>
<feature type="domain" description="Protein kinase" evidence="6">
    <location>
        <begin position="1175"/>
        <end position="1429"/>
    </location>
</feature>
<evidence type="ECO:0000313" key="8">
    <source>
        <dbReference type="Proteomes" id="UP001527925"/>
    </source>
</evidence>
<feature type="binding site" evidence="4">
    <location>
        <position position="726"/>
    </location>
    <ligand>
        <name>ATP</name>
        <dbReference type="ChEBI" id="CHEBI:30616"/>
    </ligand>
</feature>